<dbReference type="GeneTree" id="ENSGT00910000147330"/>
<feature type="compositionally biased region" description="Basic and acidic residues" evidence="1">
    <location>
        <begin position="39"/>
        <end position="49"/>
    </location>
</feature>
<proteinExistence type="predicted"/>
<evidence type="ECO:0000313" key="3">
    <source>
        <dbReference type="Proteomes" id="UP000694414"/>
    </source>
</evidence>
<protein>
    <submittedName>
        <fullName evidence="2">Uncharacterized protein</fullName>
    </submittedName>
</protein>
<evidence type="ECO:0000313" key="2">
    <source>
        <dbReference type="Ensembl" id="ENSPSMP00000037426.1"/>
    </source>
</evidence>
<accession>A0A8C9AY04</accession>
<reference evidence="2" key="1">
    <citation type="submission" date="2025-08" db="UniProtKB">
        <authorList>
            <consortium name="Ensembl"/>
        </authorList>
    </citation>
    <scope>IDENTIFICATION</scope>
</reference>
<dbReference type="AlphaFoldDB" id="A0A8C9AY04"/>
<sequence>MLYFFCRLGACAAVPHTAQQGAVLVRAPRAPSCRRRRKGAESGRREGRLFSHLSPAGPARPVSSMPLLLEIRRARME</sequence>
<evidence type="ECO:0000256" key="1">
    <source>
        <dbReference type="SAM" id="MobiDB-lite"/>
    </source>
</evidence>
<keyword evidence="3" id="KW-1185">Reference proteome</keyword>
<reference evidence="2" key="2">
    <citation type="submission" date="2025-09" db="UniProtKB">
        <authorList>
            <consortium name="Ensembl"/>
        </authorList>
    </citation>
    <scope>IDENTIFICATION</scope>
</reference>
<name>A0A8C9AY04_PROSS</name>
<dbReference type="Ensembl" id="ENSPSMT00000043112.1">
    <property type="protein sequence ID" value="ENSPSMP00000037426.1"/>
    <property type="gene ID" value="ENSPSMG00000025726.1"/>
</dbReference>
<feature type="region of interest" description="Disordered" evidence="1">
    <location>
        <begin position="33"/>
        <end position="58"/>
    </location>
</feature>
<dbReference type="Proteomes" id="UP000694414">
    <property type="component" value="Unplaced"/>
</dbReference>
<organism evidence="2 3">
    <name type="scientific">Prolemur simus</name>
    <name type="common">Greater bamboo lemur</name>
    <name type="synonym">Hapalemur simus</name>
    <dbReference type="NCBI Taxonomy" id="1328070"/>
    <lineage>
        <taxon>Eukaryota</taxon>
        <taxon>Metazoa</taxon>
        <taxon>Chordata</taxon>
        <taxon>Craniata</taxon>
        <taxon>Vertebrata</taxon>
        <taxon>Euteleostomi</taxon>
        <taxon>Mammalia</taxon>
        <taxon>Eutheria</taxon>
        <taxon>Euarchontoglires</taxon>
        <taxon>Primates</taxon>
        <taxon>Strepsirrhini</taxon>
        <taxon>Lemuriformes</taxon>
        <taxon>Lemuridae</taxon>
        <taxon>Prolemur</taxon>
    </lineage>
</organism>